<organism evidence="2 3">
    <name type="scientific">Prorocentrum cordatum</name>
    <dbReference type="NCBI Taxonomy" id="2364126"/>
    <lineage>
        <taxon>Eukaryota</taxon>
        <taxon>Sar</taxon>
        <taxon>Alveolata</taxon>
        <taxon>Dinophyceae</taxon>
        <taxon>Prorocentrales</taxon>
        <taxon>Prorocentraceae</taxon>
        <taxon>Prorocentrum</taxon>
    </lineage>
</organism>
<evidence type="ECO:0008006" key="4">
    <source>
        <dbReference type="Google" id="ProtNLM"/>
    </source>
</evidence>
<dbReference type="Proteomes" id="UP001189429">
    <property type="component" value="Unassembled WGS sequence"/>
</dbReference>
<sequence>MMSTPAAGTPTAAPRRHYHRKDAACGKGGARGGAEARLQEAVLWAGGSLLLATATVLVGVLARSLLVERWTRPQRWSPSGADLWVLEQSAGSAGYFIDIGATHHAGLSNTRLLEQRGWSGVCVDPDTRPYEERGCGWVSRPIGSKGGELVDLPACGKNASSCPEGKATTIGIDDLLTLVEAPPVIDYVSISARSRGLDMLEGFPWDRHCARHWTVEHAGEPSQMTGLWSKFGAQGCRMAIGVADFWAACGCGGEPPPPASAAGRPGAVRAGGPATLTVDGKGEG</sequence>
<feature type="compositionally biased region" description="Low complexity" evidence="1">
    <location>
        <begin position="1"/>
        <end position="13"/>
    </location>
</feature>
<dbReference type="EMBL" id="CAUYUJ010016136">
    <property type="protein sequence ID" value="CAK0862210.1"/>
    <property type="molecule type" value="Genomic_DNA"/>
</dbReference>
<evidence type="ECO:0000313" key="2">
    <source>
        <dbReference type="EMBL" id="CAK0862210.1"/>
    </source>
</evidence>
<protein>
    <recommendedName>
        <fullName evidence="4">Methyltransferase</fullName>
    </recommendedName>
</protein>
<feature type="region of interest" description="Disordered" evidence="1">
    <location>
        <begin position="255"/>
        <end position="284"/>
    </location>
</feature>
<reference evidence="2" key="1">
    <citation type="submission" date="2023-10" db="EMBL/GenBank/DDBJ databases">
        <authorList>
            <person name="Chen Y."/>
            <person name="Shah S."/>
            <person name="Dougan E. K."/>
            <person name="Thang M."/>
            <person name="Chan C."/>
        </authorList>
    </citation>
    <scope>NUCLEOTIDE SEQUENCE [LARGE SCALE GENOMIC DNA]</scope>
</reference>
<accession>A0ABN9UQS2</accession>
<evidence type="ECO:0000313" key="3">
    <source>
        <dbReference type="Proteomes" id="UP001189429"/>
    </source>
</evidence>
<name>A0ABN9UQS2_9DINO</name>
<feature type="compositionally biased region" description="Low complexity" evidence="1">
    <location>
        <begin position="260"/>
        <end position="274"/>
    </location>
</feature>
<comment type="caution">
    <text evidence="2">The sequence shown here is derived from an EMBL/GenBank/DDBJ whole genome shotgun (WGS) entry which is preliminary data.</text>
</comment>
<gene>
    <name evidence="2" type="ORF">PCOR1329_LOCUS50685</name>
</gene>
<proteinExistence type="predicted"/>
<feature type="region of interest" description="Disordered" evidence="1">
    <location>
        <begin position="1"/>
        <end position="30"/>
    </location>
</feature>
<keyword evidence="3" id="KW-1185">Reference proteome</keyword>
<evidence type="ECO:0000256" key="1">
    <source>
        <dbReference type="SAM" id="MobiDB-lite"/>
    </source>
</evidence>